<dbReference type="GO" id="GO:0005829">
    <property type="term" value="C:cytosol"/>
    <property type="evidence" value="ECO:0007669"/>
    <property type="project" value="TreeGrafter"/>
</dbReference>
<feature type="binding site" evidence="14">
    <location>
        <position position="417"/>
    </location>
    <ligand>
        <name>Zn(2+)</name>
        <dbReference type="ChEBI" id="CHEBI:29105"/>
    </ligand>
</feature>
<dbReference type="InterPro" id="IPR013840">
    <property type="entry name" value="DNAligase_N"/>
</dbReference>
<dbReference type="EMBL" id="LT934425">
    <property type="protein sequence ID" value="SOH05339.1"/>
    <property type="molecule type" value="Genomic_DNA"/>
</dbReference>
<keyword evidence="6 14" id="KW-0479">Metal-binding</keyword>
<evidence type="ECO:0000256" key="1">
    <source>
        <dbReference type="ARBA" id="ARBA00004067"/>
    </source>
</evidence>
<feature type="binding site" evidence="14">
    <location>
        <position position="116"/>
    </location>
    <ligand>
        <name>NAD(+)</name>
        <dbReference type="ChEBI" id="CHEBI:57540"/>
    </ligand>
</feature>
<sequence length="674" mass="75832">MSSTVKEKIEQLRCIIRYHDHKYYVENNPEISDYEYDQLLRELQNLESAHPELITPDSPTQRVADQPISQFPAVEHKKPMLSIDNTYSNEELKEFDQRIKRMAGINANTDIEYVVELKIDGIAITLWYENGLFVRGATRGDGFRGDDVTANLKTIRQIPLKLSVSGAHYKIPPVVEIRGEIYLPNKEFQRINEEREEKGEIQFANPRNAAAGSLKLLDPRITAKRRLKMFAYVIGYVEGMELESHVQCLDFVKAIGLPVNPYTQLCKNIDEVVRYCREWDKRRGILDYMVDGMVIKVNSLALQEQLGATSKAPRWMISFKFQPEQAITRIEEIVVQVGKTGTLTPVANLTPVLLAGTTVSRASLHNFDEVKRKDVRVGDHVVVQKAGEIIPQVVKVLEEKRSGREKVFVEPACCPVCKGPVHRDNSEVYLRCHNPLCKAQTKRRIQYFAGRDAMDIEGLGPAIIEQLVDKGLVDDYSDIFSLQYDDLVNLERMGKKSSSNLISAIENSRGRDLDRLICALGIHNVGLHTAEVLSDHFDSLGKLSNATADELEKIHEIGPVVAQSIVEFFQNKHTQEIIKKLLAKGVNTGKLASDMPRKSSKVAGKSFVITGKLQKYSRSDAEKLIKRLGGRVSSAMSRKTNYLIAGEDPGSKLDKAKELGVVILDEEAFYLLVG</sequence>
<dbReference type="FunFam" id="3.30.470.30:FF:000001">
    <property type="entry name" value="DNA ligase"/>
    <property type="match status" value="1"/>
</dbReference>
<dbReference type="FunFam" id="1.10.287.610:FF:000002">
    <property type="entry name" value="DNA ligase"/>
    <property type="match status" value="1"/>
</dbReference>
<feature type="binding site" evidence="14">
    <location>
        <position position="414"/>
    </location>
    <ligand>
        <name>Zn(2+)</name>
        <dbReference type="ChEBI" id="CHEBI:29105"/>
    </ligand>
</feature>
<evidence type="ECO:0000313" key="17">
    <source>
        <dbReference type="Proteomes" id="UP000221734"/>
    </source>
</evidence>
<dbReference type="NCBIfam" id="TIGR00575">
    <property type="entry name" value="dnlj"/>
    <property type="match status" value="1"/>
</dbReference>
<dbReference type="GO" id="GO:0006260">
    <property type="term" value="P:DNA replication"/>
    <property type="evidence" value="ECO:0007669"/>
    <property type="project" value="UniProtKB-KW"/>
</dbReference>
<feature type="active site" description="N6-AMP-lysine intermediate" evidence="14">
    <location>
        <position position="118"/>
    </location>
</feature>
<dbReference type="InterPro" id="IPR041663">
    <property type="entry name" value="DisA/LigA_HHH"/>
</dbReference>
<dbReference type="PROSITE" id="PS01055">
    <property type="entry name" value="DNA_LIGASE_N1"/>
    <property type="match status" value="1"/>
</dbReference>
<evidence type="ECO:0000256" key="13">
    <source>
        <dbReference type="ARBA" id="ARBA00060881"/>
    </source>
</evidence>
<dbReference type="Pfam" id="PF00533">
    <property type="entry name" value="BRCT"/>
    <property type="match status" value="1"/>
</dbReference>
<dbReference type="Gene3D" id="6.20.10.30">
    <property type="match status" value="1"/>
</dbReference>
<dbReference type="SUPFAM" id="SSF52113">
    <property type="entry name" value="BRCT domain"/>
    <property type="match status" value="1"/>
</dbReference>
<dbReference type="Proteomes" id="UP000221734">
    <property type="component" value="Chromosome Kuenenia_stuttgartiensis_MBR1"/>
</dbReference>
<comment type="similarity">
    <text evidence="13 14">Belongs to the NAD-dependent DNA ligase family. LigA subfamily.</text>
</comment>
<dbReference type="InterPro" id="IPR001357">
    <property type="entry name" value="BRCT_dom"/>
</dbReference>
<keyword evidence="5 14" id="KW-0235">DNA replication</keyword>
<evidence type="ECO:0000256" key="14">
    <source>
        <dbReference type="HAMAP-Rule" id="MF_01588"/>
    </source>
</evidence>
<dbReference type="GO" id="GO:0003911">
    <property type="term" value="F:DNA ligase (NAD+) activity"/>
    <property type="evidence" value="ECO:0007669"/>
    <property type="project" value="UniProtKB-UniRule"/>
</dbReference>
<dbReference type="PROSITE" id="PS01056">
    <property type="entry name" value="DNA_LIGASE_N2"/>
    <property type="match status" value="1"/>
</dbReference>
<dbReference type="SUPFAM" id="SSF50249">
    <property type="entry name" value="Nucleic acid-binding proteins"/>
    <property type="match status" value="1"/>
</dbReference>
<dbReference type="RefSeq" id="WP_099325931.1">
    <property type="nucleotide sequence ID" value="NZ_LT934425.1"/>
</dbReference>
<feature type="binding site" evidence="14">
    <location>
        <position position="296"/>
    </location>
    <ligand>
        <name>NAD(+)</name>
        <dbReference type="ChEBI" id="CHEBI:57540"/>
    </ligand>
</feature>
<feature type="binding site" evidence="14">
    <location>
        <position position="180"/>
    </location>
    <ligand>
        <name>NAD(+)</name>
        <dbReference type="ChEBI" id="CHEBI:57540"/>
    </ligand>
</feature>
<dbReference type="InterPro" id="IPR001679">
    <property type="entry name" value="DNA_ligase"/>
</dbReference>
<dbReference type="EC" id="6.5.1.2" evidence="2 14"/>
<dbReference type="InterPro" id="IPR012340">
    <property type="entry name" value="NA-bd_OB-fold"/>
</dbReference>
<dbReference type="Pfam" id="PF03120">
    <property type="entry name" value="OB_DNA_ligase"/>
    <property type="match status" value="1"/>
</dbReference>
<name>A0A2C9CHG2_KUEST</name>
<dbReference type="GO" id="GO:0046872">
    <property type="term" value="F:metal ion binding"/>
    <property type="evidence" value="ECO:0007669"/>
    <property type="project" value="UniProtKB-KW"/>
</dbReference>
<keyword evidence="4 14" id="KW-0436">Ligase</keyword>
<comment type="catalytic activity">
    <reaction evidence="12 14 15">
        <text>NAD(+) + (deoxyribonucleotide)n-3'-hydroxyl + 5'-phospho-(deoxyribonucleotide)m = (deoxyribonucleotide)n+m + AMP + beta-nicotinamide D-nucleotide.</text>
        <dbReference type="EC" id="6.5.1.2"/>
    </reaction>
</comment>
<feature type="binding site" evidence="14">
    <location>
        <position position="320"/>
    </location>
    <ligand>
        <name>NAD(+)</name>
        <dbReference type="ChEBI" id="CHEBI:57540"/>
    </ligand>
</feature>
<organism evidence="16 17">
    <name type="scientific">Kuenenia stuttgartiensis</name>
    <dbReference type="NCBI Taxonomy" id="174633"/>
    <lineage>
        <taxon>Bacteria</taxon>
        <taxon>Pseudomonadati</taxon>
        <taxon>Planctomycetota</taxon>
        <taxon>Candidatus Brocadiia</taxon>
        <taxon>Candidatus Brocadiales</taxon>
        <taxon>Candidatus Brocadiaceae</taxon>
        <taxon>Candidatus Kuenenia</taxon>
    </lineage>
</organism>
<dbReference type="SMART" id="SM00532">
    <property type="entry name" value="LIGANc"/>
    <property type="match status" value="1"/>
</dbReference>
<dbReference type="Gene3D" id="1.10.287.610">
    <property type="entry name" value="Helix hairpin bin"/>
    <property type="match status" value="1"/>
</dbReference>
<dbReference type="PROSITE" id="PS50172">
    <property type="entry name" value="BRCT"/>
    <property type="match status" value="1"/>
</dbReference>
<dbReference type="FunFam" id="2.40.50.140:FF:000012">
    <property type="entry name" value="DNA ligase"/>
    <property type="match status" value="1"/>
</dbReference>
<dbReference type="PIRSF" id="PIRSF001604">
    <property type="entry name" value="LigA"/>
    <property type="match status" value="1"/>
</dbReference>
<evidence type="ECO:0000256" key="8">
    <source>
        <dbReference type="ARBA" id="ARBA00022833"/>
    </source>
</evidence>
<accession>A0A2C9CHG2</accession>
<protein>
    <recommendedName>
        <fullName evidence="3 14">DNA ligase</fullName>
        <ecNumber evidence="2 14">6.5.1.2</ecNumber>
    </recommendedName>
    <alternativeName>
        <fullName evidence="14">Polydeoxyribonucleotide synthase [NAD(+)]</fullName>
    </alternativeName>
</protein>
<keyword evidence="14" id="KW-0464">Manganese</keyword>
<dbReference type="HAMAP" id="MF_01588">
    <property type="entry name" value="DNA_ligase_A"/>
    <property type="match status" value="1"/>
</dbReference>
<keyword evidence="8 14" id="KW-0862">Zinc</keyword>
<evidence type="ECO:0000256" key="7">
    <source>
        <dbReference type="ARBA" id="ARBA00022763"/>
    </source>
</evidence>
<dbReference type="GO" id="GO:0003677">
    <property type="term" value="F:DNA binding"/>
    <property type="evidence" value="ECO:0007669"/>
    <property type="project" value="InterPro"/>
</dbReference>
<evidence type="ECO:0000256" key="6">
    <source>
        <dbReference type="ARBA" id="ARBA00022723"/>
    </source>
</evidence>
<dbReference type="InterPro" id="IPR013839">
    <property type="entry name" value="DNAligase_adenylation"/>
</dbReference>
<dbReference type="InterPro" id="IPR004150">
    <property type="entry name" value="NAD_DNA_ligase_OB"/>
</dbReference>
<keyword evidence="10 14" id="KW-0520">NAD</keyword>
<dbReference type="InterPro" id="IPR010994">
    <property type="entry name" value="RuvA_2-like"/>
</dbReference>
<keyword evidence="7 14" id="KW-0227">DNA damage</keyword>
<dbReference type="NCBIfam" id="NF005932">
    <property type="entry name" value="PRK07956.1"/>
    <property type="match status" value="1"/>
</dbReference>
<proteinExistence type="inferred from homology"/>
<evidence type="ECO:0000256" key="10">
    <source>
        <dbReference type="ARBA" id="ARBA00023027"/>
    </source>
</evidence>
<dbReference type="PANTHER" id="PTHR23389">
    <property type="entry name" value="CHROMOSOME TRANSMISSION FIDELITY FACTOR 18"/>
    <property type="match status" value="1"/>
</dbReference>
<comment type="cofactor">
    <cofactor evidence="14">
        <name>Mg(2+)</name>
        <dbReference type="ChEBI" id="CHEBI:18420"/>
    </cofactor>
    <cofactor evidence="14">
        <name>Mn(2+)</name>
        <dbReference type="ChEBI" id="CHEBI:29035"/>
    </cofactor>
</comment>
<evidence type="ECO:0000256" key="2">
    <source>
        <dbReference type="ARBA" id="ARBA00012722"/>
    </source>
</evidence>
<evidence type="ECO:0000256" key="9">
    <source>
        <dbReference type="ARBA" id="ARBA00022842"/>
    </source>
</evidence>
<dbReference type="InterPro" id="IPR018239">
    <property type="entry name" value="DNA_ligase_AS"/>
</dbReference>
<dbReference type="SMART" id="SM00292">
    <property type="entry name" value="BRCT"/>
    <property type="match status" value="1"/>
</dbReference>
<comment type="function">
    <text evidence="1 14">DNA ligase that catalyzes the formation of phosphodiester linkages between 5'-phosphoryl and 3'-hydroxyl groups in double-stranded DNA using NAD as a coenzyme and as the energy source for the reaction. It is essential for DNA replication and repair of damaged DNA.</text>
</comment>
<dbReference type="OrthoDB" id="9759736at2"/>
<dbReference type="PANTHER" id="PTHR23389:SF9">
    <property type="entry name" value="DNA LIGASE"/>
    <property type="match status" value="1"/>
</dbReference>
<keyword evidence="11 14" id="KW-0234">DNA repair</keyword>
<dbReference type="SUPFAM" id="SSF56091">
    <property type="entry name" value="DNA ligase/mRNA capping enzyme, catalytic domain"/>
    <property type="match status" value="1"/>
</dbReference>
<dbReference type="KEGG" id="kst:KSMBR1_2858"/>
<evidence type="ECO:0000313" key="16">
    <source>
        <dbReference type="EMBL" id="SOH05339.1"/>
    </source>
</evidence>
<dbReference type="InterPro" id="IPR003583">
    <property type="entry name" value="Hlx-hairpin-Hlx_DNA-bd_motif"/>
</dbReference>
<dbReference type="GO" id="GO:0006281">
    <property type="term" value="P:DNA repair"/>
    <property type="evidence" value="ECO:0007669"/>
    <property type="project" value="UniProtKB-KW"/>
</dbReference>
<feature type="binding site" evidence="14">
    <location>
        <position position="432"/>
    </location>
    <ligand>
        <name>Zn(2+)</name>
        <dbReference type="ChEBI" id="CHEBI:29105"/>
    </ligand>
</feature>
<feature type="binding site" evidence="14">
    <location>
        <begin position="33"/>
        <end position="37"/>
    </location>
    <ligand>
        <name>NAD(+)</name>
        <dbReference type="ChEBI" id="CHEBI:57540"/>
    </ligand>
</feature>
<feature type="binding site" evidence="14">
    <location>
        <position position="139"/>
    </location>
    <ligand>
        <name>NAD(+)</name>
        <dbReference type="ChEBI" id="CHEBI:57540"/>
    </ligand>
</feature>
<feature type="binding site" evidence="14">
    <location>
        <position position="437"/>
    </location>
    <ligand>
        <name>Zn(2+)</name>
        <dbReference type="ChEBI" id="CHEBI:29105"/>
    </ligand>
</feature>
<dbReference type="Gene3D" id="2.40.50.140">
    <property type="entry name" value="Nucleic acid-binding proteins"/>
    <property type="match status" value="1"/>
</dbReference>
<reference evidence="17" key="1">
    <citation type="submission" date="2017-10" db="EMBL/GenBank/DDBJ databases">
        <authorList>
            <person name="Frank J."/>
        </authorList>
    </citation>
    <scope>NUCLEOTIDE SEQUENCE [LARGE SCALE GENOMIC DNA]</scope>
</reference>
<evidence type="ECO:0000256" key="3">
    <source>
        <dbReference type="ARBA" id="ARBA00013308"/>
    </source>
</evidence>
<gene>
    <name evidence="16" type="primary">lig</name>
    <name evidence="14" type="synonym">ligA</name>
    <name evidence="16" type="ORF">KSMBR1_2858</name>
</gene>
<dbReference type="Pfam" id="PF14520">
    <property type="entry name" value="HHH_5"/>
    <property type="match status" value="1"/>
</dbReference>
<dbReference type="SMART" id="SM00278">
    <property type="entry name" value="HhH1"/>
    <property type="match status" value="3"/>
</dbReference>
<evidence type="ECO:0000256" key="15">
    <source>
        <dbReference type="RuleBase" id="RU000618"/>
    </source>
</evidence>
<feature type="binding site" evidence="14">
    <location>
        <begin position="82"/>
        <end position="83"/>
    </location>
    <ligand>
        <name>NAD(+)</name>
        <dbReference type="ChEBI" id="CHEBI:57540"/>
    </ligand>
</feature>
<evidence type="ECO:0000256" key="5">
    <source>
        <dbReference type="ARBA" id="ARBA00022705"/>
    </source>
</evidence>
<dbReference type="Pfam" id="PF12826">
    <property type="entry name" value="HHH_2"/>
    <property type="match status" value="1"/>
</dbReference>
<dbReference type="SUPFAM" id="SSF47781">
    <property type="entry name" value="RuvA domain 2-like"/>
    <property type="match status" value="1"/>
</dbReference>
<keyword evidence="9 14" id="KW-0460">Magnesium</keyword>
<evidence type="ECO:0000256" key="4">
    <source>
        <dbReference type="ARBA" id="ARBA00022598"/>
    </source>
</evidence>
<dbReference type="CDD" id="cd00114">
    <property type="entry name" value="LIGANc"/>
    <property type="match status" value="1"/>
</dbReference>
<dbReference type="CDD" id="cd17748">
    <property type="entry name" value="BRCT_DNA_ligase_like"/>
    <property type="match status" value="1"/>
</dbReference>
<dbReference type="Gene3D" id="3.30.470.30">
    <property type="entry name" value="DNA ligase/mRNA capping enzyme"/>
    <property type="match status" value="1"/>
</dbReference>
<dbReference type="Gene3D" id="1.10.150.20">
    <property type="entry name" value="5' to 3' exonuclease, C-terminal subdomain"/>
    <property type="match status" value="2"/>
</dbReference>
<dbReference type="Gene3D" id="3.40.50.10190">
    <property type="entry name" value="BRCT domain"/>
    <property type="match status" value="1"/>
</dbReference>
<dbReference type="Pfam" id="PF01653">
    <property type="entry name" value="DNA_ligase_aden"/>
    <property type="match status" value="1"/>
</dbReference>
<keyword evidence="17" id="KW-1185">Reference proteome</keyword>
<dbReference type="InterPro" id="IPR033136">
    <property type="entry name" value="DNA_ligase_CS"/>
</dbReference>
<evidence type="ECO:0000256" key="12">
    <source>
        <dbReference type="ARBA" id="ARBA00034005"/>
    </source>
</evidence>
<dbReference type="FunFam" id="1.10.150.20:FF:000006">
    <property type="entry name" value="DNA ligase"/>
    <property type="match status" value="1"/>
</dbReference>
<dbReference type="InterPro" id="IPR036420">
    <property type="entry name" value="BRCT_dom_sf"/>
</dbReference>
<evidence type="ECO:0000256" key="11">
    <source>
        <dbReference type="ARBA" id="ARBA00023204"/>
    </source>
</evidence>
<dbReference type="FunFam" id="1.10.150.20:FF:000007">
    <property type="entry name" value="DNA ligase"/>
    <property type="match status" value="1"/>
</dbReference>
<dbReference type="AlphaFoldDB" id="A0A2C9CHG2"/>